<evidence type="ECO:0000313" key="2">
    <source>
        <dbReference type="Proteomes" id="UP001229952"/>
    </source>
</evidence>
<sequence>MTQEEPVRLREGEPWSDWPLAPEQVAELDRSELIDIRATGRPGVYRLRARDMVGAVRLGRGPGRVRLFIGPKIPVDRLMYLLGYAPDRLRWRGRNIEGAARDDLLPVVAHAFNRAARRALRPGPLSGYRETDDTLPVLRGRLRASDQLSRRPGLPVPLEVTYDEHTVDIPENRLLLGAIRKLLRVPGLEPRLRAELQGFTAQLDGVRPTVPGAPAPVWQPSRLNQRYQPVLALAALILDGASYEFEDGRTVVVDGLVFRMWQVYEDFLGRALGEALVKAVGGRAEPADRNHYLAAGRRHVLKPDLVHYLPGGSGVSGPAIVVDAKYKGGFRREDLYQMLAYCVRLGLDDGHLVYAGGRPGVVRVPLPGKEIRLHRHVLDLSLGHAELRRRVDELAQTLARSLL</sequence>
<protein>
    <submittedName>
        <fullName evidence="1">Restriction endonuclease</fullName>
    </submittedName>
</protein>
<dbReference type="PANTHER" id="PTHR38733:SF1">
    <property type="entry name" value="TYPE IV METHYL-DIRECTED RESTRICTION ENZYME ECOKMCRBC"/>
    <property type="match status" value="1"/>
</dbReference>
<dbReference type="RefSeq" id="WP_306091286.1">
    <property type="nucleotide sequence ID" value="NZ_CP120992.1"/>
</dbReference>
<dbReference type="InterPro" id="IPR019292">
    <property type="entry name" value="McrC"/>
</dbReference>
<keyword evidence="1" id="KW-0540">Nuclease</keyword>
<gene>
    <name evidence="1" type="ORF">P8A22_30390</name>
</gene>
<keyword evidence="1" id="KW-0255">Endonuclease</keyword>
<dbReference type="EMBL" id="CP120992">
    <property type="protein sequence ID" value="WLQ43853.1"/>
    <property type="molecule type" value="Genomic_DNA"/>
</dbReference>
<keyword evidence="1" id="KW-0378">Hydrolase</keyword>
<name>A0ABY9IAD6_9ACTN</name>
<dbReference type="GO" id="GO:0004519">
    <property type="term" value="F:endonuclease activity"/>
    <property type="evidence" value="ECO:0007669"/>
    <property type="project" value="UniProtKB-KW"/>
</dbReference>
<dbReference type="PANTHER" id="PTHR38733">
    <property type="entry name" value="PROTEIN MCRC"/>
    <property type="match status" value="1"/>
</dbReference>
<dbReference type="Proteomes" id="UP001229952">
    <property type="component" value="Chromosome"/>
</dbReference>
<dbReference type="Pfam" id="PF10117">
    <property type="entry name" value="McrBC"/>
    <property type="match status" value="1"/>
</dbReference>
<accession>A0ABY9IAD6</accession>
<reference evidence="1 2" key="1">
    <citation type="submission" date="2023-03" db="EMBL/GenBank/DDBJ databases">
        <title>Isolation and description of six Streptomyces strains from soil environments, able to metabolize different microbial glucans.</title>
        <authorList>
            <person name="Widen T."/>
            <person name="Larsbrink J."/>
        </authorList>
    </citation>
    <scope>NUCLEOTIDE SEQUENCE [LARGE SCALE GENOMIC DNA]</scope>
    <source>
        <strain evidence="1 2">Mut2</strain>
    </source>
</reference>
<evidence type="ECO:0000313" key="1">
    <source>
        <dbReference type="EMBL" id="WLQ43853.1"/>
    </source>
</evidence>
<organism evidence="1 2">
    <name type="scientific">Streptomyces laculatispora</name>
    <dbReference type="NCBI Taxonomy" id="887464"/>
    <lineage>
        <taxon>Bacteria</taxon>
        <taxon>Bacillati</taxon>
        <taxon>Actinomycetota</taxon>
        <taxon>Actinomycetes</taxon>
        <taxon>Kitasatosporales</taxon>
        <taxon>Streptomycetaceae</taxon>
        <taxon>Streptomyces</taxon>
    </lineage>
</organism>
<keyword evidence="2" id="KW-1185">Reference proteome</keyword>
<proteinExistence type="predicted"/>